<feature type="transmembrane region" description="Helical" evidence="1">
    <location>
        <begin position="78"/>
        <end position="100"/>
    </location>
</feature>
<keyword evidence="1" id="KW-1133">Transmembrane helix</keyword>
<evidence type="ECO:0000256" key="1">
    <source>
        <dbReference type="SAM" id="Phobius"/>
    </source>
</evidence>
<dbReference type="RefSeq" id="WP_009117827.1">
    <property type="nucleotide sequence ID" value="NZ_CP059567.1"/>
</dbReference>
<dbReference type="KEGG" id="nsg:H3L94_06515"/>
<dbReference type="Pfam" id="PF07332">
    <property type="entry name" value="Phage_holin_3_6"/>
    <property type="match status" value="1"/>
</dbReference>
<protein>
    <submittedName>
        <fullName evidence="2">Phage holin family protein</fullName>
    </submittedName>
</protein>
<dbReference type="Proteomes" id="UP000514752">
    <property type="component" value="Chromosome"/>
</dbReference>
<proteinExistence type="predicted"/>
<gene>
    <name evidence="2" type="ORF">H3L94_06515</name>
</gene>
<evidence type="ECO:0000313" key="2">
    <source>
        <dbReference type="EMBL" id="QMT39535.1"/>
    </source>
</evidence>
<accession>A0A7D7NA37</accession>
<dbReference type="EMBL" id="CP059567">
    <property type="protein sequence ID" value="QMT39535.1"/>
    <property type="molecule type" value="Genomic_DNA"/>
</dbReference>
<dbReference type="AlphaFoldDB" id="A0A7D7NA37"/>
<dbReference type="InterPro" id="IPR009937">
    <property type="entry name" value="Phage_holin_3_6"/>
</dbReference>
<reference evidence="2 3" key="1">
    <citation type="submission" date="2020-07" db="EMBL/GenBank/DDBJ databases">
        <title>Genomic diversity of species in the Neisseriaceae family.</title>
        <authorList>
            <person name="Vincent A.T."/>
            <person name="Bernet E."/>
            <person name="Veyrier F.J."/>
        </authorList>
    </citation>
    <scope>NUCLEOTIDE SEQUENCE [LARGE SCALE GENOMIC DNA]</scope>
    <source>
        <strain evidence="2 3">DSM 22244</strain>
    </source>
</reference>
<sequence length="141" mass="16074">MEFLLSLIRQFKQFRLWLEHGSELAVLRLHMLKIDLTEQVLSWVKIGVALMICGVCLLAGLISLLFGLNAALTPEAKLWVFFGTFGLLSLIALIMLWQVIRLWRMQGHFTSDTFRQIAGDLERLRDPRPTAPSSGAEHEQI</sequence>
<feature type="transmembrane region" description="Helical" evidence="1">
    <location>
        <begin position="40"/>
        <end position="66"/>
    </location>
</feature>
<keyword evidence="1" id="KW-0472">Membrane</keyword>
<evidence type="ECO:0000313" key="3">
    <source>
        <dbReference type="Proteomes" id="UP000514752"/>
    </source>
</evidence>
<keyword evidence="1" id="KW-0812">Transmembrane</keyword>
<organism evidence="2 3">
    <name type="scientific">Neisseria shayeganii</name>
    <dbReference type="NCBI Taxonomy" id="607712"/>
    <lineage>
        <taxon>Bacteria</taxon>
        <taxon>Pseudomonadati</taxon>
        <taxon>Pseudomonadota</taxon>
        <taxon>Betaproteobacteria</taxon>
        <taxon>Neisseriales</taxon>
        <taxon>Neisseriaceae</taxon>
        <taxon>Neisseria</taxon>
    </lineage>
</organism>
<name>A0A7D7NA37_9NEIS</name>